<dbReference type="Gene3D" id="2.40.50.140">
    <property type="entry name" value="Nucleic acid-binding proteins"/>
    <property type="match status" value="1"/>
</dbReference>
<dbReference type="RefSeq" id="WP_087460948.1">
    <property type="nucleotide sequence ID" value="NZ_CP021425.1"/>
</dbReference>
<dbReference type="AlphaFoldDB" id="A0A1Y0I5Y8"/>
<dbReference type="GO" id="GO:0019843">
    <property type="term" value="F:rRNA binding"/>
    <property type="evidence" value="ECO:0007669"/>
    <property type="project" value="UniProtKB-KW"/>
</dbReference>
<keyword evidence="1 3" id="KW-0547">Nucleotide-binding</keyword>
<dbReference type="Proteomes" id="UP000196027">
    <property type="component" value="Chromosome"/>
</dbReference>
<feature type="binding site" evidence="3">
    <location>
        <position position="306"/>
    </location>
    <ligand>
        <name>Zn(2+)</name>
        <dbReference type="ChEBI" id="CHEBI:29105"/>
    </ligand>
</feature>
<keyword evidence="3" id="KW-0479">Metal-binding</keyword>
<comment type="subunit">
    <text evidence="3">Monomer. Associates with 30S ribosomal subunit, binds 16S rRNA.</text>
</comment>
<dbReference type="Pfam" id="PF03193">
    <property type="entry name" value="RsgA_GTPase"/>
    <property type="match status" value="1"/>
</dbReference>
<evidence type="ECO:0000256" key="3">
    <source>
        <dbReference type="HAMAP-Rule" id="MF_01820"/>
    </source>
</evidence>
<evidence type="ECO:0000256" key="1">
    <source>
        <dbReference type="ARBA" id="ARBA00022741"/>
    </source>
</evidence>
<dbReference type="InterPro" id="IPR027417">
    <property type="entry name" value="P-loop_NTPase"/>
</dbReference>
<dbReference type="Gene3D" id="3.40.50.300">
    <property type="entry name" value="P-loop containing nucleotide triphosphate hydrolases"/>
    <property type="match status" value="1"/>
</dbReference>
<dbReference type="PROSITE" id="PS51721">
    <property type="entry name" value="G_CP"/>
    <property type="match status" value="1"/>
</dbReference>
<dbReference type="PANTHER" id="PTHR32120">
    <property type="entry name" value="SMALL RIBOSOMAL SUBUNIT BIOGENESIS GTPASE RSGA"/>
    <property type="match status" value="1"/>
</dbReference>
<dbReference type="EMBL" id="CP021425">
    <property type="protein sequence ID" value="ARU55897.1"/>
    <property type="molecule type" value="Genomic_DNA"/>
</dbReference>
<organism evidence="6 7">
    <name type="scientific">Oleiphilus messinensis</name>
    <dbReference type="NCBI Taxonomy" id="141451"/>
    <lineage>
        <taxon>Bacteria</taxon>
        <taxon>Pseudomonadati</taxon>
        <taxon>Pseudomonadota</taxon>
        <taxon>Gammaproteobacteria</taxon>
        <taxon>Oceanospirillales</taxon>
        <taxon>Oleiphilaceae</taxon>
        <taxon>Oleiphilus</taxon>
    </lineage>
</organism>
<dbReference type="GO" id="GO:0042274">
    <property type="term" value="P:ribosomal small subunit biogenesis"/>
    <property type="evidence" value="ECO:0007669"/>
    <property type="project" value="UniProtKB-UniRule"/>
</dbReference>
<dbReference type="GO" id="GO:0003924">
    <property type="term" value="F:GTPase activity"/>
    <property type="evidence" value="ECO:0007669"/>
    <property type="project" value="UniProtKB-UniRule"/>
</dbReference>
<dbReference type="InterPro" id="IPR030378">
    <property type="entry name" value="G_CP_dom"/>
</dbReference>
<dbReference type="GO" id="GO:0005737">
    <property type="term" value="C:cytoplasm"/>
    <property type="evidence" value="ECO:0007669"/>
    <property type="project" value="UniProtKB-SubCell"/>
</dbReference>
<comment type="similarity">
    <text evidence="3">Belongs to the TRAFAC class YlqF/YawG GTPase family. RsgA subfamily.</text>
</comment>
<dbReference type="Gene3D" id="1.10.40.50">
    <property type="entry name" value="Probable gtpase engc, domain 3"/>
    <property type="match status" value="1"/>
</dbReference>
<dbReference type="NCBIfam" id="NF008931">
    <property type="entry name" value="PRK12288.1"/>
    <property type="match status" value="1"/>
</dbReference>
<keyword evidence="3" id="KW-0963">Cytoplasm</keyword>
<dbReference type="CDD" id="cd01854">
    <property type="entry name" value="YjeQ_EngC"/>
    <property type="match status" value="1"/>
</dbReference>
<evidence type="ECO:0000259" key="4">
    <source>
        <dbReference type="PROSITE" id="PS50936"/>
    </source>
</evidence>
<keyword evidence="3" id="KW-0862">Zinc</keyword>
<keyword evidence="7" id="KW-1185">Reference proteome</keyword>
<keyword evidence="2 3" id="KW-0342">GTP-binding</keyword>
<dbReference type="InterPro" id="IPR004881">
    <property type="entry name" value="Ribosome_biogen_GTPase_RsgA"/>
</dbReference>
<evidence type="ECO:0000313" key="7">
    <source>
        <dbReference type="Proteomes" id="UP000196027"/>
    </source>
</evidence>
<protein>
    <recommendedName>
        <fullName evidence="3">Small ribosomal subunit biogenesis GTPase RsgA</fullName>
        <ecNumber evidence="3">3.6.1.-</ecNumber>
    </recommendedName>
</protein>
<evidence type="ECO:0000313" key="6">
    <source>
        <dbReference type="EMBL" id="ARU55897.1"/>
    </source>
</evidence>
<keyword evidence="3" id="KW-0694">RNA-binding</keyword>
<dbReference type="GO" id="GO:0005525">
    <property type="term" value="F:GTP binding"/>
    <property type="evidence" value="ECO:0007669"/>
    <property type="project" value="UniProtKB-UniRule"/>
</dbReference>
<accession>A0A1Y0I5Y8</accession>
<dbReference type="OrthoDB" id="9809485at2"/>
<keyword evidence="3" id="KW-0378">Hydrolase</keyword>
<comment type="function">
    <text evidence="3">One of several proteins that assist in the late maturation steps of the functional core of the 30S ribosomal subunit. Helps release RbfA from mature subunits. May play a role in the assembly of ribosomal proteins into the subunit. Circularly permuted GTPase that catalyzes slow GTP hydrolysis, GTPase activity is stimulated by the 30S ribosomal subunit.</text>
</comment>
<feature type="domain" description="EngC GTPase" evidence="4">
    <location>
        <begin position="124"/>
        <end position="273"/>
    </location>
</feature>
<comment type="subcellular location">
    <subcellularLocation>
        <location evidence="3">Cytoplasm</location>
    </subcellularLocation>
</comment>
<dbReference type="PROSITE" id="PS50936">
    <property type="entry name" value="ENGC_GTPASE"/>
    <property type="match status" value="1"/>
</dbReference>
<dbReference type="InterPro" id="IPR010914">
    <property type="entry name" value="RsgA_GTPase_dom"/>
</dbReference>
<comment type="cofactor">
    <cofactor evidence="3">
        <name>Zn(2+)</name>
        <dbReference type="ChEBI" id="CHEBI:29105"/>
    </cofactor>
    <text evidence="3">Binds 1 zinc ion per subunit.</text>
</comment>
<dbReference type="KEGG" id="ome:OLMES_1823"/>
<feature type="binding site" evidence="3">
    <location>
        <begin position="163"/>
        <end position="166"/>
    </location>
    <ligand>
        <name>GTP</name>
        <dbReference type="ChEBI" id="CHEBI:37565"/>
    </ligand>
</feature>
<feature type="binding site" evidence="3">
    <location>
        <position position="304"/>
    </location>
    <ligand>
        <name>Zn(2+)</name>
        <dbReference type="ChEBI" id="CHEBI:29105"/>
    </ligand>
</feature>
<dbReference type="PANTHER" id="PTHR32120:SF11">
    <property type="entry name" value="SMALL RIBOSOMAL SUBUNIT BIOGENESIS GTPASE RSGA 1, MITOCHONDRIAL-RELATED"/>
    <property type="match status" value="1"/>
</dbReference>
<dbReference type="NCBIfam" id="TIGR00157">
    <property type="entry name" value="ribosome small subunit-dependent GTPase A"/>
    <property type="match status" value="1"/>
</dbReference>
<proteinExistence type="inferred from homology"/>
<dbReference type="InterPro" id="IPR012340">
    <property type="entry name" value="NA-bd_OB-fold"/>
</dbReference>
<feature type="binding site" evidence="3">
    <location>
        <begin position="217"/>
        <end position="225"/>
    </location>
    <ligand>
        <name>GTP</name>
        <dbReference type="ChEBI" id="CHEBI:37565"/>
    </ligand>
</feature>
<feature type="binding site" evidence="3">
    <location>
        <position position="312"/>
    </location>
    <ligand>
        <name>Zn(2+)</name>
        <dbReference type="ChEBI" id="CHEBI:29105"/>
    </ligand>
</feature>
<name>A0A1Y0I5Y8_9GAMM</name>
<dbReference type="GO" id="GO:0046872">
    <property type="term" value="F:metal ion binding"/>
    <property type="evidence" value="ECO:0007669"/>
    <property type="project" value="UniProtKB-KW"/>
</dbReference>
<gene>
    <name evidence="3 6" type="primary">rsgA</name>
    <name evidence="6" type="ORF">OLMES_1823</name>
</gene>
<dbReference type="HAMAP" id="MF_01820">
    <property type="entry name" value="GTPase_RsgA"/>
    <property type="match status" value="1"/>
</dbReference>
<keyword evidence="3" id="KW-0699">rRNA-binding</keyword>
<dbReference type="SUPFAM" id="SSF52540">
    <property type="entry name" value="P-loop containing nucleoside triphosphate hydrolases"/>
    <property type="match status" value="1"/>
</dbReference>
<evidence type="ECO:0000256" key="2">
    <source>
        <dbReference type="ARBA" id="ARBA00023134"/>
    </source>
</evidence>
<sequence length="345" mass="39142">MSKRKLNRRQKWRIEKIQEEKALRALKKERNIGRQIQSGDLSCEQRGTIIAHFGKQIDVEALEGEDKGSIHRCHVRANIEALVTGDEVIWRAAPDSGGVIEALLPRRSLLQRPDNYGVLKPVASNIDHIIIVQAPVPEPYPTLLDRYLVAAETMDITPVILLNKTDLINEQNREYINTLFGRYSDLGYRVIHASAKQQDGLQELFEFTQDKTTVFVGQSGVGKSSLIQMLLPEEEIKVGALSEFNQKGTHTTTTAKLFHLPMGGNLIDSPGIREFGLWHVSEDELVYGFREFRPYLGQCKFRNCQHRDEPGCGLKSAFSNGDISTERMNSYRQLRDSLDDLEIRP</sequence>
<keyword evidence="3" id="KW-0690">Ribosome biogenesis</keyword>
<feature type="domain" description="CP-type G" evidence="5">
    <location>
        <begin position="116"/>
        <end position="275"/>
    </location>
</feature>
<feature type="binding site" evidence="3">
    <location>
        <position position="299"/>
    </location>
    <ligand>
        <name>Zn(2+)</name>
        <dbReference type="ChEBI" id="CHEBI:29105"/>
    </ligand>
</feature>
<reference evidence="6 7" key="1">
    <citation type="submission" date="2017-05" db="EMBL/GenBank/DDBJ databases">
        <title>Genomic insights into alkan degradation activity of Oleiphilus messinensis.</title>
        <authorList>
            <person name="Kozyavkin S.A."/>
            <person name="Slesarev A.I."/>
            <person name="Golyshin P.N."/>
            <person name="Korzhenkov A."/>
            <person name="Golyshina O.N."/>
            <person name="Toshchakov S.V."/>
        </authorList>
    </citation>
    <scope>NUCLEOTIDE SEQUENCE [LARGE SCALE GENOMIC DNA]</scope>
    <source>
        <strain evidence="6 7">ME102</strain>
    </source>
</reference>
<evidence type="ECO:0000259" key="5">
    <source>
        <dbReference type="PROSITE" id="PS51721"/>
    </source>
</evidence>
<dbReference type="EC" id="3.6.1.-" evidence="3"/>